<dbReference type="Pfam" id="PF02886">
    <property type="entry name" value="LBP_BPI_CETP_C"/>
    <property type="match status" value="1"/>
</dbReference>
<dbReference type="OrthoDB" id="9905567at2759"/>
<keyword evidence="4" id="KW-1185">Reference proteome</keyword>
<protein>
    <submittedName>
        <fullName evidence="5">BPI fold-containing family B member 4-like</fullName>
    </submittedName>
</protein>
<sequence>MMFRAWRLVLISCLLAVPQGVHGAKAVIRVSQDKINEDVTNSMNGGTAQAGGGGLLGGLLGGGGGGLLGGLLGGGGESGGLLGGLLGGGNGGGLLGNLLGGGNGGGLLGGILGGGGGGGLLGGLLGDGGGGGLLGSLLGGGGGHEGGGGAGGGLLGGLLGGGGNGGLLGGILGEGGVLGILGNGGVLETVQGITGLKILDLTLPKVVLKLVPGIGVYVNVYTKVEIDGKSILGPLDIAVEVNITATARLTQEKSGIPRLVIEDCNTLLGGIKIKLLDGLLSNIVNGLLGNVLSNILPGALCPLVTIVLDLVDGLLITVDSIMPLELIGSIQYTVSALPIVSGKFIELDVNTVVRGVAGNLINYHMGGETSISMPPMKETSSVQLGLSTEFLECVLAAMHKENLLDVDIKDGDITSLPPLNTAILAGLIPGVSKMFPDSLPLILRITTSTPPTVTLQKDQGIVTMVTKAEILVSMPDSSTRSICSLKAIIVLDAAFSMVNERLKIEVSLDSTKVSLMSSEVGDINTSILQQLVQTIAKAGLVTSINSKEHFLLSVYETDHEFSAISGISENSTTF</sequence>
<dbReference type="PANTHER" id="PTHR46019">
    <property type="entry name" value="BPI FOLD-CONTAINING FAMILY B MEMBER 4-RELATED"/>
    <property type="match status" value="1"/>
</dbReference>
<dbReference type="KEGG" id="gsh:117368888"/>
<dbReference type="AlphaFoldDB" id="A0A6P8SHU8"/>
<dbReference type="InterPro" id="IPR017943">
    <property type="entry name" value="Bactericidal_perm-incr_a/b_dom"/>
</dbReference>
<evidence type="ECO:0000259" key="3">
    <source>
        <dbReference type="SMART" id="SM00329"/>
    </source>
</evidence>
<dbReference type="SMART" id="SM00329">
    <property type="entry name" value="BPI2"/>
    <property type="match status" value="1"/>
</dbReference>
<reference evidence="5" key="1">
    <citation type="submission" date="2025-08" db="UniProtKB">
        <authorList>
            <consortium name="RefSeq"/>
        </authorList>
    </citation>
    <scope>IDENTIFICATION</scope>
</reference>
<dbReference type="FunCoup" id="A0A6P8SHU8">
    <property type="interactions" value="15"/>
</dbReference>
<dbReference type="Gene3D" id="3.15.20.10">
    <property type="entry name" value="Bactericidal permeability-increasing protein, domain 2"/>
    <property type="match status" value="1"/>
</dbReference>
<gene>
    <name evidence="5" type="primary">LOC117368888</name>
</gene>
<dbReference type="Pfam" id="PF01273">
    <property type="entry name" value="LBP_BPI_CETP"/>
    <property type="match status" value="1"/>
</dbReference>
<dbReference type="InterPro" id="IPR017942">
    <property type="entry name" value="Lipid-bd_serum_glycop_N"/>
</dbReference>
<organism evidence="4 5">
    <name type="scientific">Geotrypetes seraphini</name>
    <name type="common">Gaboon caecilian</name>
    <name type="synonym">Caecilia seraphini</name>
    <dbReference type="NCBI Taxonomy" id="260995"/>
    <lineage>
        <taxon>Eukaryota</taxon>
        <taxon>Metazoa</taxon>
        <taxon>Chordata</taxon>
        <taxon>Craniata</taxon>
        <taxon>Vertebrata</taxon>
        <taxon>Euteleostomi</taxon>
        <taxon>Amphibia</taxon>
        <taxon>Gymnophiona</taxon>
        <taxon>Geotrypetes</taxon>
    </lineage>
</organism>
<dbReference type="Gene3D" id="3.15.10.10">
    <property type="entry name" value="Bactericidal permeability-increasing protein, domain 1"/>
    <property type="match status" value="1"/>
</dbReference>
<evidence type="ECO:0000256" key="1">
    <source>
        <dbReference type="SAM" id="SignalP"/>
    </source>
</evidence>
<dbReference type="PANTHER" id="PTHR46019:SF4">
    <property type="entry name" value="BPI FOLD-CONTAINING FAMILY B MEMBER 4"/>
    <property type="match status" value="1"/>
</dbReference>
<name>A0A6P8SHU8_GEOSA</name>
<dbReference type="RefSeq" id="XP_033818520.1">
    <property type="nucleotide sequence ID" value="XM_033962629.1"/>
</dbReference>
<proteinExistence type="predicted"/>
<evidence type="ECO:0000259" key="2">
    <source>
        <dbReference type="SMART" id="SM00328"/>
    </source>
</evidence>
<dbReference type="InterPro" id="IPR051660">
    <property type="entry name" value="BPI_fold-BPI/LBP"/>
</dbReference>
<dbReference type="Proteomes" id="UP000515159">
    <property type="component" value="Chromosome 11"/>
</dbReference>
<feature type="signal peptide" evidence="1">
    <location>
        <begin position="1"/>
        <end position="23"/>
    </location>
</feature>
<dbReference type="InterPro" id="IPR001124">
    <property type="entry name" value="Lipid-bd_serum_glycop_C"/>
</dbReference>
<dbReference type="GeneID" id="117368888"/>
<feature type="domain" description="Lipid-binding serum glycoprotein C-terminal" evidence="3">
    <location>
        <begin position="376"/>
        <end position="563"/>
    </location>
</feature>
<feature type="chain" id="PRO_5028371641" evidence="1">
    <location>
        <begin position="24"/>
        <end position="574"/>
    </location>
</feature>
<dbReference type="GO" id="GO:0008289">
    <property type="term" value="F:lipid binding"/>
    <property type="evidence" value="ECO:0007669"/>
    <property type="project" value="InterPro"/>
</dbReference>
<evidence type="ECO:0000313" key="5">
    <source>
        <dbReference type="RefSeq" id="XP_033818520.1"/>
    </source>
</evidence>
<keyword evidence="1" id="KW-0732">Signal</keyword>
<feature type="domain" description="Lipid-binding serum glycoprotein N-terminal" evidence="2">
    <location>
        <begin position="140"/>
        <end position="358"/>
    </location>
</feature>
<accession>A0A6P8SHU8</accession>
<dbReference type="SMART" id="SM00328">
    <property type="entry name" value="BPI1"/>
    <property type="match status" value="1"/>
</dbReference>
<evidence type="ECO:0000313" key="4">
    <source>
        <dbReference type="Proteomes" id="UP000515159"/>
    </source>
</evidence>
<dbReference type="InParanoid" id="A0A6P8SHU8"/>
<dbReference type="SUPFAM" id="SSF55394">
    <property type="entry name" value="Bactericidal permeability-increasing protein, BPI"/>
    <property type="match status" value="2"/>
</dbReference>